<dbReference type="Pfam" id="PF14087">
    <property type="entry name" value="DUF4267"/>
    <property type="match status" value="1"/>
</dbReference>
<name>A0A6A5WHH5_9PLEO</name>
<dbReference type="AlphaFoldDB" id="A0A6A5WHH5"/>
<dbReference type="Proteomes" id="UP000799779">
    <property type="component" value="Unassembled WGS sequence"/>
</dbReference>
<protein>
    <recommendedName>
        <fullName evidence="4">DUF4267 domain-containing protein</fullName>
    </recommendedName>
</protein>
<feature type="transmembrane region" description="Helical" evidence="1">
    <location>
        <begin position="6"/>
        <end position="28"/>
    </location>
</feature>
<dbReference type="InterPro" id="IPR025363">
    <property type="entry name" value="DUF4267"/>
</dbReference>
<keyword evidence="1" id="KW-0812">Transmembrane</keyword>
<proteinExistence type="predicted"/>
<keyword evidence="3" id="KW-1185">Reference proteome</keyword>
<evidence type="ECO:0000313" key="3">
    <source>
        <dbReference type="Proteomes" id="UP000799779"/>
    </source>
</evidence>
<keyword evidence="1" id="KW-1133">Transmembrane helix</keyword>
<organism evidence="2 3">
    <name type="scientific">Amniculicola lignicola CBS 123094</name>
    <dbReference type="NCBI Taxonomy" id="1392246"/>
    <lineage>
        <taxon>Eukaryota</taxon>
        <taxon>Fungi</taxon>
        <taxon>Dikarya</taxon>
        <taxon>Ascomycota</taxon>
        <taxon>Pezizomycotina</taxon>
        <taxon>Dothideomycetes</taxon>
        <taxon>Pleosporomycetidae</taxon>
        <taxon>Pleosporales</taxon>
        <taxon>Amniculicolaceae</taxon>
        <taxon>Amniculicola</taxon>
    </lineage>
</organism>
<feature type="transmembrane region" description="Helical" evidence="1">
    <location>
        <begin position="126"/>
        <end position="143"/>
    </location>
</feature>
<evidence type="ECO:0008006" key="4">
    <source>
        <dbReference type="Google" id="ProtNLM"/>
    </source>
</evidence>
<gene>
    <name evidence="2" type="ORF">P154DRAFT_490935</name>
</gene>
<sequence length="144" mass="15003">MPLSTHTALPLLSSFFGTIFTGLGLYYILQPRSAFLAFGLPAISSLPSTSASISNDAIMDAVMVMYGARDLFMGVAILGAAWLGRTGQKGRRNVNLGGLLVAGSLCAGVDGWVVRSVVGEGEWNHWGYGGVMGMLGCVVLGIFG</sequence>
<dbReference type="OrthoDB" id="5216128at2759"/>
<reference evidence="2" key="1">
    <citation type="journal article" date="2020" name="Stud. Mycol.">
        <title>101 Dothideomycetes genomes: a test case for predicting lifestyles and emergence of pathogens.</title>
        <authorList>
            <person name="Haridas S."/>
            <person name="Albert R."/>
            <person name="Binder M."/>
            <person name="Bloem J."/>
            <person name="Labutti K."/>
            <person name="Salamov A."/>
            <person name="Andreopoulos B."/>
            <person name="Baker S."/>
            <person name="Barry K."/>
            <person name="Bills G."/>
            <person name="Bluhm B."/>
            <person name="Cannon C."/>
            <person name="Castanera R."/>
            <person name="Culley D."/>
            <person name="Daum C."/>
            <person name="Ezra D."/>
            <person name="Gonzalez J."/>
            <person name="Henrissat B."/>
            <person name="Kuo A."/>
            <person name="Liang C."/>
            <person name="Lipzen A."/>
            <person name="Lutzoni F."/>
            <person name="Magnuson J."/>
            <person name="Mondo S."/>
            <person name="Nolan M."/>
            <person name="Ohm R."/>
            <person name="Pangilinan J."/>
            <person name="Park H.-J."/>
            <person name="Ramirez L."/>
            <person name="Alfaro M."/>
            <person name="Sun H."/>
            <person name="Tritt A."/>
            <person name="Yoshinaga Y."/>
            <person name="Zwiers L.-H."/>
            <person name="Turgeon B."/>
            <person name="Goodwin S."/>
            <person name="Spatafora J."/>
            <person name="Crous P."/>
            <person name="Grigoriev I."/>
        </authorList>
    </citation>
    <scope>NUCLEOTIDE SEQUENCE</scope>
    <source>
        <strain evidence="2">CBS 123094</strain>
    </source>
</reference>
<accession>A0A6A5WHH5</accession>
<dbReference type="EMBL" id="ML977585">
    <property type="protein sequence ID" value="KAF2001102.1"/>
    <property type="molecule type" value="Genomic_DNA"/>
</dbReference>
<feature type="transmembrane region" description="Helical" evidence="1">
    <location>
        <begin position="66"/>
        <end position="84"/>
    </location>
</feature>
<evidence type="ECO:0000256" key="1">
    <source>
        <dbReference type="SAM" id="Phobius"/>
    </source>
</evidence>
<evidence type="ECO:0000313" key="2">
    <source>
        <dbReference type="EMBL" id="KAF2001102.1"/>
    </source>
</evidence>
<feature type="transmembrane region" description="Helical" evidence="1">
    <location>
        <begin position="96"/>
        <end position="114"/>
    </location>
</feature>
<keyword evidence="1" id="KW-0472">Membrane</keyword>